<dbReference type="InterPro" id="IPR029403">
    <property type="entry name" value="RESP18_dom"/>
</dbReference>
<evidence type="ECO:0000313" key="5">
    <source>
        <dbReference type="EMBL" id="KAF7469960.1"/>
    </source>
</evidence>
<dbReference type="Proteomes" id="UP000662637">
    <property type="component" value="Unassembled WGS sequence"/>
</dbReference>
<dbReference type="PANTHER" id="PTHR17314:SF0">
    <property type="entry name" value="REGULATED ENDOCRINE-SPECIFIC PROTEIN 18"/>
    <property type="match status" value="1"/>
</dbReference>
<organism evidence="6 7">
    <name type="scientific">Marmota monax</name>
    <name type="common">Woodchuck</name>
    <dbReference type="NCBI Taxonomy" id="9995"/>
    <lineage>
        <taxon>Eukaryota</taxon>
        <taxon>Metazoa</taxon>
        <taxon>Chordata</taxon>
        <taxon>Craniata</taxon>
        <taxon>Vertebrata</taxon>
        <taxon>Euteleostomi</taxon>
        <taxon>Mammalia</taxon>
        <taxon>Eutheria</taxon>
        <taxon>Euarchontoglires</taxon>
        <taxon>Glires</taxon>
        <taxon>Rodentia</taxon>
        <taxon>Sciuromorpha</taxon>
        <taxon>Sciuridae</taxon>
        <taxon>Xerinae</taxon>
        <taxon>Marmotini</taxon>
        <taxon>Marmota</taxon>
    </lineage>
</organism>
<dbReference type="EMBL" id="WJEC01007570">
    <property type="protein sequence ID" value="KAF7469960.1"/>
    <property type="molecule type" value="Genomic_DNA"/>
</dbReference>
<reference evidence="5" key="2">
    <citation type="submission" date="2020-08" db="EMBL/GenBank/DDBJ databases">
        <authorList>
            <person name="Shumante A."/>
            <person name="Zimin A.V."/>
            <person name="Puiu D."/>
            <person name="Salzberg S.L."/>
        </authorList>
    </citation>
    <scope>NUCLEOTIDE SEQUENCE</scope>
    <source>
        <strain evidence="5">WC2-LM</strain>
        <tissue evidence="5">Liver</tissue>
    </source>
</reference>
<accession>A0A5E4AWB4</accession>
<keyword evidence="7" id="KW-1185">Reference proteome</keyword>
<protein>
    <recommendedName>
        <fullName evidence="4">RESP18 domain-containing protein</fullName>
    </recommendedName>
</protein>
<reference evidence="6 7" key="1">
    <citation type="submission" date="2019-04" db="EMBL/GenBank/DDBJ databases">
        <authorList>
            <person name="Alioto T."/>
            <person name="Alioto T."/>
        </authorList>
    </citation>
    <scope>NUCLEOTIDE SEQUENCE [LARGE SCALE GENOMIC DNA]</scope>
</reference>
<proteinExistence type="predicted"/>
<evidence type="ECO:0000256" key="1">
    <source>
        <dbReference type="ARBA" id="ARBA00004398"/>
    </source>
</evidence>
<name>A0A5E4AWB4_MARMO</name>
<evidence type="ECO:0000313" key="7">
    <source>
        <dbReference type="Proteomes" id="UP000335636"/>
    </source>
</evidence>
<dbReference type="PANTHER" id="PTHR17314">
    <property type="entry name" value="REGULATED ENDOCRINE SPECIFIC PROTEIN 18"/>
    <property type="match status" value="1"/>
</dbReference>
<dbReference type="AlphaFoldDB" id="A0A5E4AWB4"/>
<dbReference type="EMBL" id="CABDUW010000179">
    <property type="protein sequence ID" value="VTJ61664.1"/>
    <property type="molecule type" value="Genomic_DNA"/>
</dbReference>
<evidence type="ECO:0000259" key="4">
    <source>
        <dbReference type="Pfam" id="PF14948"/>
    </source>
</evidence>
<evidence type="ECO:0000256" key="2">
    <source>
        <dbReference type="ARBA" id="ARBA00023329"/>
    </source>
</evidence>
<gene>
    <name evidence="5" type="ORF">GHT09_018579</name>
    <name evidence="6" type="ORF">MONAX_5E007960</name>
</gene>
<dbReference type="GO" id="GO:0030133">
    <property type="term" value="C:transport vesicle"/>
    <property type="evidence" value="ECO:0007669"/>
    <property type="project" value="UniProtKB-SubCell"/>
</dbReference>
<evidence type="ECO:0000256" key="3">
    <source>
        <dbReference type="SAM" id="SignalP"/>
    </source>
</evidence>
<feature type="domain" description="RESP18" evidence="4">
    <location>
        <begin position="37"/>
        <end position="139"/>
    </location>
</feature>
<dbReference type="InterPro" id="IPR024833">
    <property type="entry name" value="RESP18"/>
</dbReference>
<keyword evidence="2" id="KW-0968">Cytoplasmic vesicle</keyword>
<feature type="chain" id="PRO_5033478883" description="RESP18 domain-containing protein" evidence="3">
    <location>
        <begin position="31"/>
        <end position="192"/>
    </location>
</feature>
<sequence length="192" mass="21413">MQRRLLPGGPGGLHLLVCFLLLNSCPGGCSDISGHDCKGQVGAGQPWPVQGFTASVFRQLQVILHQIVPQGLFWKDDTTQDVMTQKMKHISLLPPQDACMKDGKAVFPTKTTAMRGKQEEKLQLLFPKSPVSKLNRDQCVTSKVVPKALKQEVTNPIKVWDSFFLRKLESSRTCLNESGRCERDMGYWGDNN</sequence>
<evidence type="ECO:0000313" key="6">
    <source>
        <dbReference type="EMBL" id="VTJ61664.1"/>
    </source>
</evidence>
<dbReference type="GO" id="GO:0005783">
    <property type="term" value="C:endoplasmic reticulum"/>
    <property type="evidence" value="ECO:0007669"/>
    <property type="project" value="TreeGrafter"/>
</dbReference>
<comment type="subcellular location">
    <subcellularLocation>
        <location evidence="1">Cytoplasmic vesicle</location>
        <location evidence="1">Secretory vesicle</location>
    </subcellularLocation>
</comment>
<dbReference type="Pfam" id="PF14948">
    <property type="entry name" value="RESP18"/>
    <property type="match status" value="1"/>
</dbReference>
<dbReference type="Proteomes" id="UP000335636">
    <property type="component" value="Unassembled WGS sequence"/>
</dbReference>
<dbReference type="SMART" id="SM01305">
    <property type="entry name" value="RESP18"/>
    <property type="match status" value="1"/>
</dbReference>
<feature type="signal peptide" evidence="3">
    <location>
        <begin position="1"/>
        <end position="30"/>
    </location>
</feature>
<keyword evidence="3" id="KW-0732">Signal</keyword>